<evidence type="ECO:0000313" key="2">
    <source>
        <dbReference type="EMBL" id="KAL0156250.1"/>
    </source>
</evidence>
<feature type="compositionally biased region" description="Basic and acidic residues" evidence="1">
    <location>
        <begin position="39"/>
        <end position="64"/>
    </location>
</feature>
<comment type="caution">
    <text evidence="2">The sequence shown here is derived from an EMBL/GenBank/DDBJ whole genome shotgun (WGS) entry which is preliminary data.</text>
</comment>
<dbReference type="EMBL" id="JAMKFB020000024">
    <property type="protein sequence ID" value="KAL0156250.1"/>
    <property type="molecule type" value="Genomic_DNA"/>
</dbReference>
<evidence type="ECO:0000256" key="1">
    <source>
        <dbReference type="SAM" id="MobiDB-lite"/>
    </source>
</evidence>
<protein>
    <submittedName>
        <fullName evidence="2">Uncharacterized protein</fullName>
    </submittedName>
</protein>
<dbReference type="AlphaFoldDB" id="A0ABD0N3D5"/>
<name>A0ABD0N3D5_CIRMR</name>
<organism evidence="2 3">
    <name type="scientific">Cirrhinus mrigala</name>
    <name type="common">Mrigala</name>
    <dbReference type="NCBI Taxonomy" id="683832"/>
    <lineage>
        <taxon>Eukaryota</taxon>
        <taxon>Metazoa</taxon>
        <taxon>Chordata</taxon>
        <taxon>Craniata</taxon>
        <taxon>Vertebrata</taxon>
        <taxon>Euteleostomi</taxon>
        <taxon>Actinopterygii</taxon>
        <taxon>Neopterygii</taxon>
        <taxon>Teleostei</taxon>
        <taxon>Ostariophysi</taxon>
        <taxon>Cypriniformes</taxon>
        <taxon>Cyprinidae</taxon>
        <taxon>Labeoninae</taxon>
        <taxon>Labeonini</taxon>
        <taxon>Cirrhinus</taxon>
    </lineage>
</organism>
<feature type="region of interest" description="Disordered" evidence="1">
    <location>
        <begin position="1"/>
        <end position="64"/>
    </location>
</feature>
<evidence type="ECO:0000313" key="3">
    <source>
        <dbReference type="Proteomes" id="UP001529510"/>
    </source>
</evidence>
<accession>A0ABD0N3D5</accession>
<reference evidence="2 3" key="1">
    <citation type="submission" date="2024-05" db="EMBL/GenBank/DDBJ databases">
        <title>Genome sequencing and assembly of Indian major carp, Cirrhinus mrigala (Hamilton, 1822).</title>
        <authorList>
            <person name="Mohindra V."/>
            <person name="Chowdhury L.M."/>
            <person name="Lal K."/>
            <person name="Jena J.K."/>
        </authorList>
    </citation>
    <scope>NUCLEOTIDE SEQUENCE [LARGE SCALE GENOMIC DNA]</scope>
    <source>
        <strain evidence="2">CM1030</strain>
        <tissue evidence="2">Blood</tissue>
    </source>
</reference>
<proteinExistence type="predicted"/>
<feature type="compositionally biased region" description="Basic residues" evidence="1">
    <location>
        <begin position="29"/>
        <end position="38"/>
    </location>
</feature>
<sequence>MLEIEKNMDGQSGEDPKTAAENADTPANAKKHKKKKKKASDGKDNQQKEAKSLEEMPKQETTEL</sequence>
<feature type="non-terminal residue" evidence="2">
    <location>
        <position position="64"/>
    </location>
</feature>
<feature type="compositionally biased region" description="Basic and acidic residues" evidence="1">
    <location>
        <begin position="1"/>
        <end position="18"/>
    </location>
</feature>
<gene>
    <name evidence="2" type="ORF">M9458_047496</name>
</gene>
<dbReference type="Proteomes" id="UP001529510">
    <property type="component" value="Unassembled WGS sequence"/>
</dbReference>
<keyword evidence="3" id="KW-1185">Reference proteome</keyword>